<keyword evidence="5" id="KW-0223">Dioxygenase</keyword>
<accession>A0A6A5ZFH2</accession>
<dbReference type="InterPro" id="IPR005123">
    <property type="entry name" value="Oxoglu/Fe-dep_dioxygenase_dom"/>
</dbReference>
<dbReference type="EMBL" id="ML977317">
    <property type="protein sequence ID" value="KAF2118220.1"/>
    <property type="molecule type" value="Genomic_DNA"/>
</dbReference>
<dbReference type="OrthoDB" id="288590at2759"/>
<dbReference type="Pfam" id="PF14226">
    <property type="entry name" value="DIOX_N"/>
    <property type="match status" value="1"/>
</dbReference>
<dbReference type="InterPro" id="IPR026992">
    <property type="entry name" value="DIOX_N"/>
</dbReference>
<evidence type="ECO:0000256" key="2">
    <source>
        <dbReference type="RuleBase" id="RU003682"/>
    </source>
</evidence>
<dbReference type="InterPro" id="IPR027443">
    <property type="entry name" value="IPNS-like_sf"/>
</dbReference>
<dbReference type="InterPro" id="IPR044861">
    <property type="entry name" value="IPNS-like_FE2OG_OXY"/>
</dbReference>
<organism evidence="5 6">
    <name type="scientific">Lophiotrema nucula</name>
    <dbReference type="NCBI Taxonomy" id="690887"/>
    <lineage>
        <taxon>Eukaryota</taxon>
        <taxon>Fungi</taxon>
        <taxon>Dikarya</taxon>
        <taxon>Ascomycota</taxon>
        <taxon>Pezizomycotina</taxon>
        <taxon>Dothideomycetes</taxon>
        <taxon>Pleosporomycetidae</taxon>
        <taxon>Pleosporales</taxon>
        <taxon>Lophiotremataceae</taxon>
        <taxon>Lophiotrema</taxon>
    </lineage>
</organism>
<reference evidence="5" key="1">
    <citation type="journal article" date="2020" name="Stud. Mycol.">
        <title>101 Dothideomycetes genomes: a test case for predicting lifestyles and emergence of pathogens.</title>
        <authorList>
            <person name="Haridas S."/>
            <person name="Albert R."/>
            <person name="Binder M."/>
            <person name="Bloem J."/>
            <person name="Labutti K."/>
            <person name="Salamov A."/>
            <person name="Andreopoulos B."/>
            <person name="Baker S."/>
            <person name="Barry K."/>
            <person name="Bills G."/>
            <person name="Bluhm B."/>
            <person name="Cannon C."/>
            <person name="Castanera R."/>
            <person name="Culley D."/>
            <person name="Daum C."/>
            <person name="Ezra D."/>
            <person name="Gonzalez J."/>
            <person name="Henrissat B."/>
            <person name="Kuo A."/>
            <person name="Liang C."/>
            <person name="Lipzen A."/>
            <person name="Lutzoni F."/>
            <person name="Magnuson J."/>
            <person name="Mondo S."/>
            <person name="Nolan M."/>
            <person name="Ohm R."/>
            <person name="Pangilinan J."/>
            <person name="Park H.-J."/>
            <person name="Ramirez L."/>
            <person name="Alfaro M."/>
            <person name="Sun H."/>
            <person name="Tritt A."/>
            <person name="Yoshinaga Y."/>
            <person name="Zwiers L.-H."/>
            <person name="Turgeon B."/>
            <person name="Goodwin S."/>
            <person name="Spatafora J."/>
            <person name="Crous P."/>
            <person name="Grigoriev I."/>
        </authorList>
    </citation>
    <scope>NUCLEOTIDE SEQUENCE</scope>
    <source>
        <strain evidence="5">CBS 627.86</strain>
    </source>
</reference>
<name>A0A6A5ZFH2_9PLEO</name>
<sequence>MQPNGSSRRGVQGLEASAIALPCLYWHTSIIIIAFAPNMIPIVDLSPFASTTTDASIRQQRAKELHEAVRVNGCVGLAGHGVSGELLQQAFAVSNQLFGLPYADKMKAPHPNSHTPHRGYSGTGKERGAVKTARETEDEDLKQQYTSTADYKESYEIGSEENRVQYNIWLPENTLPGFRDFTTRFFWELNKTSQLILDALIEALGLLDAEAEAVRALHTGHDNQLRLLHYPPITDALIGDASVGRLGAHTDWSTFTFLFQDENSGLEFEDRASGDFIPATPCEGVLYMNIGDMFQRISNNIYPSGMHRVSVPGKASGQPTPARYSIPYFVCPAPDGTIEPQPSLVAAVGKKHYEPITYQKFAEQMFATTNIYD</sequence>
<evidence type="ECO:0000256" key="1">
    <source>
        <dbReference type="ARBA" id="ARBA00008056"/>
    </source>
</evidence>
<dbReference type="Gene3D" id="2.60.120.330">
    <property type="entry name" value="B-lactam Antibiotic, Isopenicillin N Synthase, Chain"/>
    <property type="match status" value="1"/>
</dbReference>
<proteinExistence type="inferred from homology"/>
<dbReference type="Pfam" id="PF03171">
    <property type="entry name" value="2OG-FeII_Oxy"/>
    <property type="match status" value="1"/>
</dbReference>
<comment type="similarity">
    <text evidence="1 2">Belongs to the iron/ascorbate-dependent oxidoreductase family.</text>
</comment>
<dbReference type="AlphaFoldDB" id="A0A6A5ZFH2"/>
<keyword evidence="2" id="KW-0560">Oxidoreductase</keyword>
<dbReference type="GO" id="GO:0046872">
    <property type="term" value="F:metal ion binding"/>
    <property type="evidence" value="ECO:0007669"/>
    <property type="project" value="UniProtKB-KW"/>
</dbReference>
<evidence type="ECO:0000313" key="6">
    <source>
        <dbReference type="Proteomes" id="UP000799770"/>
    </source>
</evidence>
<dbReference type="GO" id="GO:0051213">
    <property type="term" value="F:dioxygenase activity"/>
    <property type="evidence" value="ECO:0007669"/>
    <property type="project" value="UniProtKB-KW"/>
</dbReference>
<dbReference type="InterPro" id="IPR050231">
    <property type="entry name" value="Iron_ascorbate_oxido_reductase"/>
</dbReference>
<evidence type="ECO:0000256" key="3">
    <source>
        <dbReference type="SAM" id="MobiDB-lite"/>
    </source>
</evidence>
<dbReference type="PANTHER" id="PTHR47990">
    <property type="entry name" value="2-OXOGLUTARATE (2OG) AND FE(II)-DEPENDENT OXYGENASE SUPERFAMILY PROTEIN-RELATED"/>
    <property type="match status" value="1"/>
</dbReference>
<keyword evidence="2" id="KW-0408">Iron</keyword>
<gene>
    <name evidence="5" type="ORF">BDV96DRAFT_569505</name>
</gene>
<dbReference type="Proteomes" id="UP000799770">
    <property type="component" value="Unassembled WGS sequence"/>
</dbReference>
<feature type="domain" description="Fe2OG dioxygenase" evidence="4">
    <location>
        <begin position="221"/>
        <end position="332"/>
    </location>
</feature>
<feature type="region of interest" description="Disordered" evidence="3">
    <location>
        <begin position="107"/>
        <end position="127"/>
    </location>
</feature>
<dbReference type="GO" id="GO:0044283">
    <property type="term" value="P:small molecule biosynthetic process"/>
    <property type="evidence" value="ECO:0007669"/>
    <property type="project" value="UniProtKB-ARBA"/>
</dbReference>
<keyword evidence="2" id="KW-0479">Metal-binding</keyword>
<keyword evidence="6" id="KW-1185">Reference proteome</keyword>
<evidence type="ECO:0000313" key="5">
    <source>
        <dbReference type="EMBL" id="KAF2118220.1"/>
    </source>
</evidence>
<protein>
    <submittedName>
        <fullName evidence="5">Putative leucoanthocyanidin dioxygenase</fullName>
    </submittedName>
</protein>
<dbReference type="SUPFAM" id="SSF51197">
    <property type="entry name" value="Clavaminate synthase-like"/>
    <property type="match status" value="1"/>
</dbReference>
<dbReference type="PROSITE" id="PS51471">
    <property type="entry name" value="FE2OG_OXY"/>
    <property type="match status" value="1"/>
</dbReference>
<evidence type="ECO:0000259" key="4">
    <source>
        <dbReference type="PROSITE" id="PS51471"/>
    </source>
</evidence>